<keyword evidence="1" id="KW-0812">Transmembrane</keyword>
<dbReference type="Proteomes" id="UP000284706">
    <property type="component" value="Unassembled WGS sequence"/>
</dbReference>
<keyword evidence="1" id="KW-1133">Transmembrane helix</keyword>
<name>A0A409W2W3_9AGAR</name>
<dbReference type="EMBL" id="NHYE01005435">
    <property type="protein sequence ID" value="PPQ72864.1"/>
    <property type="molecule type" value="Genomic_DNA"/>
</dbReference>
<protein>
    <submittedName>
        <fullName evidence="2">Uncharacterized protein</fullName>
    </submittedName>
</protein>
<comment type="caution">
    <text evidence="2">The sequence shown here is derived from an EMBL/GenBank/DDBJ whole genome shotgun (WGS) entry which is preliminary data.</text>
</comment>
<dbReference type="OrthoDB" id="3196762at2759"/>
<organism evidence="2 3">
    <name type="scientific">Gymnopilus dilepis</name>
    <dbReference type="NCBI Taxonomy" id="231916"/>
    <lineage>
        <taxon>Eukaryota</taxon>
        <taxon>Fungi</taxon>
        <taxon>Dikarya</taxon>
        <taxon>Basidiomycota</taxon>
        <taxon>Agaricomycotina</taxon>
        <taxon>Agaricomycetes</taxon>
        <taxon>Agaricomycetidae</taxon>
        <taxon>Agaricales</taxon>
        <taxon>Agaricineae</taxon>
        <taxon>Hymenogastraceae</taxon>
        <taxon>Gymnopilus</taxon>
    </lineage>
</organism>
<gene>
    <name evidence="2" type="ORF">CVT26_003489</name>
</gene>
<proteinExistence type="predicted"/>
<reference evidence="2 3" key="1">
    <citation type="journal article" date="2018" name="Evol. Lett.">
        <title>Horizontal gene cluster transfer increased hallucinogenic mushroom diversity.</title>
        <authorList>
            <person name="Reynolds H.T."/>
            <person name="Vijayakumar V."/>
            <person name="Gluck-Thaler E."/>
            <person name="Korotkin H.B."/>
            <person name="Matheny P.B."/>
            <person name="Slot J.C."/>
        </authorList>
    </citation>
    <scope>NUCLEOTIDE SEQUENCE [LARGE SCALE GENOMIC DNA]</scope>
    <source>
        <strain evidence="2 3">SRW20</strain>
    </source>
</reference>
<evidence type="ECO:0000256" key="1">
    <source>
        <dbReference type="SAM" id="Phobius"/>
    </source>
</evidence>
<feature type="transmembrane region" description="Helical" evidence="1">
    <location>
        <begin position="94"/>
        <end position="115"/>
    </location>
</feature>
<evidence type="ECO:0000313" key="3">
    <source>
        <dbReference type="Proteomes" id="UP000284706"/>
    </source>
</evidence>
<sequence length="186" mass="20405">MPGVIPKSITFLTALSVGVCIPMIALSVVNFGMLSIWLNSTVATVILLHHFAFLITAFVTSKESKPPRLLAEEDESERSIFEEDEAEPSTFTHIANVAVVTFLVILDATAFIIMVDITRLGAIKSTLPAERIGSHKWNLKIEIGQTCVLGVELLVLCAILAICVSGRRRFIAEQKEKMDEMDYGLA</sequence>
<feature type="transmembrane region" description="Helical" evidence="1">
    <location>
        <begin position="12"/>
        <end position="31"/>
    </location>
</feature>
<dbReference type="InParanoid" id="A0A409W2W3"/>
<keyword evidence="3" id="KW-1185">Reference proteome</keyword>
<keyword evidence="1" id="KW-0472">Membrane</keyword>
<dbReference type="AlphaFoldDB" id="A0A409W2W3"/>
<accession>A0A409W2W3</accession>
<evidence type="ECO:0000313" key="2">
    <source>
        <dbReference type="EMBL" id="PPQ72864.1"/>
    </source>
</evidence>
<feature type="transmembrane region" description="Helical" evidence="1">
    <location>
        <begin position="37"/>
        <end position="59"/>
    </location>
</feature>